<dbReference type="AlphaFoldDB" id="A0A0L6V597"/>
<evidence type="ECO:0000256" key="1">
    <source>
        <dbReference type="SAM" id="MobiDB-lite"/>
    </source>
</evidence>
<feature type="compositionally biased region" description="Polar residues" evidence="1">
    <location>
        <begin position="140"/>
        <end position="157"/>
    </location>
</feature>
<protein>
    <submittedName>
        <fullName evidence="2">Uncharacterized protein</fullName>
    </submittedName>
</protein>
<dbReference type="EMBL" id="LAVV01007456">
    <property type="protein sequence ID" value="KNZ55874.1"/>
    <property type="molecule type" value="Genomic_DNA"/>
</dbReference>
<name>A0A0L6V597_9BASI</name>
<keyword evidence="3" id="KW-1185">Reference proteome</keyword>
<dbReference type="OrthoDB" id="10563098at2759"/>
<sequence>MLLCRVDQDNQLPGPPASAIFNWAKMVAASVELMADDLYKPAPPEAIQVGDQLVQGVLILKYLDSLKNLSSTFEITDNNPAPNQEVIERAHSVDVLHDLRNLIIDIFMGYIIIQTNALSPPPLTDAEKKKTYRKTRSSVRKGNSSSQALIQQGNTPGQPEKMTAAIAPTRDESQQQLQTIQSRHNFQPLIFFLIGGTSLFP</sequence>
<dbReference type="Proteomes" id="UP000037035">
    <property type="component" value="Unassembled WGS sequence"/>
</dbReference>
<proteinExistence type="predicted"/>
<evidence type="ECO:0000313" key="3">
    <source>
        <dbReference type="Proteomes" id="UP000037035"/>
    </source>
</evidence>
<evidence type="ECO:0000313" key="2">
    <source>
        <dbReference type="EMBL" id="KNZ55874.1"/>
    </source>
</evidence>
<comment type="caution">
    <text evidence="2">The sequence shown here is derived from an EMBL/GenBank/DDBJ whole genome shotgun (WGS) entry which is preliminary data.</text>
</comment>
<accession>A0A0L6V597</accession>
<dbReference type="VEuPathDB" id="FungiDB:VP01_2559g3"/>
<reference evidence="2 3" key="1">
    <citation type="submission" date="2015-08" db="EMBL/GenBank/DDBJ databases">
        <title>Next Generation Sequencing and Analysis of the Genome of Puccinia sorghi L Schw, the Causal Agent of Maize Common Rust.</title>
        <authorList>
            <person name="Rochi L."/>
            <person name="Burguener G."/>
            <person name="Darino M."/>
            <person name="Turjanski A."/>
            <person name="Kreff E."/>
            <person name="Dieguez M.J."/>
            <person name="Sacco F."/>
        </authorList>
    </citation>
    <scope>NUCLEOTIDE SEQUENCE [LARGE SCALE GENOMIC DNA]</scope>
    <source>
        <strain evidence="2 3">RO10H11247</strain>
    </source>
</reference>
<organism evidence="2 3">
    <name type="scientific">Puccinia sorghi</name>
    <dbReference type="NCBI Taxonomy" id="27349"/>
    <lineage>
        <taxon>Eukaryota</taxon>
        <taxon>Fungi</taxon>
        <taxon>Dikarya</taxon>
        <taxon>Basidiomycota</taxon>
        <taxon>Pucciniomycotina</taxon>
        <taxon>Pucciniomycetes</taxon>
        <taxon>Pucciniales</taxon>
        <taxon>Pucciniaceae</taxon>
        <taxon>Puccinia</taxon>
    </lineage>
</organism>
<gene>
    <name evidence="2" type="ORF">VP01_2559g3</name>
</gene>
<feature type="region of interest" description="Disordered" evidence="1">
    <location>
        <begin position="132"/>
        <end position="161"/>
    </location>
</feature>